<keyword evidence="4" id="KW-1185">Reference proteome</keyword>
<evidence type="ECO:0000259" key="2">
    <source>
        <dbReference type="PROSITE" id="PS50011"/>
    </source>
</evidence>
<evidence type="ECO:0000313" key="4">
    <source>
        <dbReference type="Proteomes" id="UP001050691"/>
    </source>
</evidence>
<comment type="caution">
    <text evidence="3">The sequence shown here is derived from an EMBL/GenBank/DDBJ whole genome shotgun (WGS) entry which is preliminary data.</text>
</comment>
<dbReference type="GO" id="GO:0005524">
    <property type="term" value="F:ATP binding"/>
    <property type="evidence" value="ECO:0007669"/>
    <property type="project" value="InterPro"/>
</dbReference>
<dbReference type="InterPro" id="IPR000719">
    <property type="entry name" value="Prot_kinase_dom"/>
</dbReference>
<protein>
    <recommendedName>
        <fullName evidence="2">Protein kinase domain-containing protein</fullName>
    </recommendedName>
</protein>
<accession>A0AAV5AT18</accession>
<dbReference type="AlphaFoldDB" id="A0AAV5AT18"/>
<dbReference type="Proteomes" id="UP001050691">
    <property type="component" value="Unassembled WGS sequence"/>
</dbReference>
<dbReference type="PANTHER" id="PTHR38248">
    <property type="entry name" value="FUNK1 6"/>
    <property type="match status" value="1"/>
</dbReference>
<sequence>MFSPRKVSSSAQSYAGDPKIGGYSTQSVRTIIKEELEGKSEFDRPNVLHRLRVQDVDDELIDRISRDLEHDESFVESKMTLNKLFNLSGNDGENAVGEKKNLEDKMMEPLSQIFDRIVQLAVANDNGPARRYERKWIANADQPLQGEGDTFSFSEIKPDFTLCDEYSEVISGKGKKRFEVLWRHRAAFIELKATSAQGPKPAKLGNTVKAIVSQAADYARLHLTCRPFQLFSIGLLIFGKQFCVAIFDRDGVQFSPIQDLWDNLGILIRIIRRMTHEMSSVDFGQDPNVNILANNHPNSVTCRNIATALAKGNTNLINEVSNYPTYSIDFCNIKYYTIGLPVWTSLSLLGRGTSIWRVSASPTESFATGTLVILKTAWRQSNRPSESAIMQRIKGSHDGLVQYSQGSDVFFPSFSLIAPPKITTTNLRNQNRHVEGDTTILHRLIFKTVGRPIWEFDSYLEFFLAIKAALNAHKFLADQNILHRDVSAGNILLSSNPNAPDSQKGFLTDLEFARIDDETLETKNIIPVPPLQNPNRVKEMTVPTTRTHTTWTPPPRGAVLTGTIQFMAYELVSSFLAKTQQPIHRIHHDVESFIWVIYYGILRRIGYVGRNLTGENISVGLRNISQNAFKQLFNHVDPNRIVGERYVALPYVFIGQPTLWSPPIQEFFHDMHNLMLTIRGRPGRTHGWGTHEELLAVLDKVIAALGQTPQAV</sequence>
<dbReference type="SUPFAM" id="SSF56112">
    <property type="entry name" value="Protein kinase-like (PK-like)"/>
    <property type="match status" value="1"/>
</dbReference>
<dbReference type="SMART" id="SM00220">
    <property type="entry name" value="S_TKc"/>
    <property type="match status" value="1"/>
</dbReference>
<dbReference type="PROSITE" id="PS50011">
    <property type="entry name" value="PROTEIN_KINASE_DOM"/>
    <property type="match status" value="1"/>
</dbReference>
<feature type="region of interest" description="Disordered" evidence="1">
    <location>
        <begin position="1"/>
        <end position="20"/>
    </location>
</feature>
<dbReference type="InterPro" id="IPR011009">
    <property type="entry name" value="Kinase-like_dom_sf"/>
</dbReference>
<feature type="compositionally biased region" description="Polar residues" evidence="1">
    <location>
        <begin position="1"/>
        <end position="13"/>
    </location>
</feature>
<evidence type="ECO:0000313" key="3">
    <source>
        <dbReference type="EMBL" id="GJJ15486.1"/>
    </source>
</evidence>
<dbReference type="Pfam" id="PF17667">
    <property type="entry name" value="Pkinase_fungal"/>
    <property type="match status" value="1"/>
</dbReference>
<organism evidence="3 4">
    <name type="scientific">Clathrus columnatus</name>
    <dbReference type="NCBI Taxonomy" id="1419009"/>
    <lineage>
        <taxon>Eukaryota</taxon>
        <taxon>Fungi</taxon>
        <taxon>Dikarya</taxon>
        <taxon>Basidiomycota</taxon>
        <taxon>Agaricomycotina</taxon>
        <taxon>Agaricomycetes</taxon>
        <taxon>Phallomycetidae</taxon>
        <taxon>Phallales</taxon>
        <taxon>Clathraceae</taxon>
        <taxon>Clathrus</taxon>
    </lineage>
</organism>
<dbReference type="InterPro" id="IPR040976">
    <property type="entry name" value="Pkinase_fungal"/>
</dbReference>
<dbReference type="PANTHER" id="PTHR38248:SF2">
    <property type="entry name" value="FUNK1 11"/>
    <property type="match status" value="1"/>
</dbReference>
<reference evidence="3" key="1">
    <citation type="submission" date="2021-10" db="EMBL/GenBank/DDBJ databases">
        <title>De novo Genome Assembly of Clathrus columnatus (Basidiomycota, Fungi) Using Illumina and Nanopore Sequence Data.</title>
        <authorList>
            <person name="Ogiso-Tanaka E."/>
            <person name="Itagaki H."/>
            <person name="Hosoya T."/>
            <person name="Hosaka K."/>
        </authorList>
    </citation>
    <scope>NUCLEOTIDE SEQUENCE</scope>
    <source>
        <strain evidence="3">MO-923</strain>
    </source>
</reference>
<dbReference type="Gene3D" id="1.10.510.10">
    <property type="entry name" value="Transferase(Phosphotransferase) domain 1"/>
    <property type="match status" value="1"/>
</dbReference>
<dbReference type="GO" id="GO:0004672">
    <property type="term" value="F:protein kinase activity"/>
    <property type="evidence" value="ECO:0007669"/>
    <property type="project" value="InterPro"/>
</dbReference>
<gene>
    <name evidence="3" type="ORF">Clacol_009764</name>
</gene>
<dbReference type="PROSITE" id="PS00109">
    <property type="entry name" value="PROTEIN_KINASE_TYR"/>
    <property type="match status" value="1"/>
</dbReference>
<dbReference type="InterPro" id="IPR008266">
    <property type="entry name" value="Tyr_kinase_AS"/>
</dbReference>
<dbReference type="EMBL" id="BPWL01000011">
    <property type="protein sequence ID" value="GJJ15486.1"/>
    <property type="molecule type" value="Genomic_DNA"/>
</dbReference>
<proteinExistence type="predicted"/>
<feature type="domain" description="Protein kinase" evidence="2">
    <location>
        <begin position="343"/>
        <end position="712"/>
    </location>
</feature>
<name>A0AAV5AT18_9AGAM</name>
<evidence type="ECO:0000256" key="1">
    <source>
        <dbReference type="SAM" id="MobiDB-lite"/>
    </source>
</evidence>